<accession>A0ABD5ZYP3</accession>
<feature type="transmembrane region" description="Helical" evidence="2">
    <location>
        <begin position="236"/>
        <end position="258"/>
    </location>
</feature>
<keyword evidence="4" id="KW-1185">Reference proteome</keyword>
<organism evidence="3 4">
    <name type="scientific">Haloplanus litoreus</name>
    <dbReference type="NCBI Taxonomy" id="767515"/>
    <lineage>
        <taxon>Archaea</taxon>
        <taxon>Methanobacteriati</taxon>
        <taxon>Methanobacteriota</taxon>
        <taxon>Stenosarchaea group</taxon>
        <taxon>Halobacteria</taxon>
        <taxon>Halobacteriales</taxon>
        <taxon>Haloferacaceae</taxon>
        <taxon>Haloplanus</taxon>
    </lineage>
</organism>
<evidence type="ECO:0000313" key="4">
    <source>
        <dbReference type="Proteomes" id="UP001596434"/>
    </source>
</evidence>
<feature type="transmembrane region" description="Helical" evidence="2">
    <location>
        <begin position="297"/>
        <end position="320"/>
    </location>
</feature>
<dbReference type="EMBL" id="JBHTAT010000001">
    <property type="protein sequence ID" value="MFC7255198.1"/>
    <property type="molecule type" value="Genomic_DNA"/>
</dbReference>
<keyword evidence="2" id="KW-1133">Transmembrane helix</keyword>
<dbReference type="AlphaFoldDB" id="A0ABD5ZYP3"/>
<reference evidence="3 4" key="1">
    <citation type="journal article" date="2019" name="Int. J. Syst. Evol. Microbiol.">
        <title>The Global Catalogue of Microorganisms (GCM) 10K type strain sequencing project: providing services to taxonomists for standard genome sequencing and annotation.</title>
        <authorList>
            <consortium name="The Broad Institute Genomics Platform"/>
            <consortium name="The Broad Institute Genome Sequencing Center for Infectious Disease"/>
            <person name="Wu L."/>
            <person name="Ma J."/>
        </authorList>
    </citation>
    <scope>NUCLEOTIDE SEQUENCE [LARGE SCALE GENOMIC DNA]</scope>
    <source>
        <strain evidence="3 4">GX21</strain>
    </source>
</reference>
<protein>
    <submittedName>
        <fullName evidence="3">Uncharacterized protein</fullName>
    </submittedName>
</protein>
<dbReference type="InterPro" id="IPR058440">
    <property type="entry name" value="DUF8127"/>
</dbReference>
<dbReference type="GeneID" id="96953544"/>
<gene>
    <name evidence="3" type="ORF">ACFQKE_07800</name>
</gene>
<dbReference type="Proteomes" id="UP001596434">
    <property type="component" value="Unassembled WGS sequence"/>
</dbReference>
<feature type="compositionally biased region" description="Basic and acidic residues" evidence="1">
    <location>
        <begin position="66"/>
        <end position="82"/>
    </location>
</feature>
<name>A0ABD5ZYP3_9EURY</name>
<dbReference type="Pfam" id="PF26448">
    <property type="entry name" value="DUF8127"/>
    <property type="match status" value="1"/>
</dbReference>
<keyword evidence="2" id="KW-0472">Membrane</keyword>
<feature type="transmembrane region" description="Helical" evidence="2">
    <location>
        <begin position="264"/>
        <end position="285"/>
    </location>
</feature>
<evidence type="ECO:0000313" key="3">
    <source>
        <dbReference type="EMBL" id="MFC7255198.1"/>
    </source>
</evidence>
<feature type="region of interest" description="Disordered" evidence="1">
    <location>
        <begin position="48"/>
        <end position="89"/>
    </location>
</feature>
<dbReference type="RefSeq" id="WP_379703413.1">
    <property type="nucleotide sequence ID" value="NZ_JBHTAT010000001.1"/>
</dbReference>
<comment type="caution">
    <text evidence="3">The sequence shown here is derived from an EMBL/GenBank/DDBJ whole genome shotgun (WGS) entry which is preliminary data.</text>
</comment>
<keyword evidence="2" id="KW-0812">Transmembrane</keyword>
<evidence type="ECO:0000256" key="2">
    <source>
        <dbReference type="SAM" id="Phobius"/>
    </source>
</evidence>
<feature type="transmembrane region" description="Helical" evidence="2">
    <location>
        <begin position="326"/>
        <end position="344"/>
    </location>
</feature>
<evidence type="ECO:0000256" key="1">
    <source>
        <dbReference type="SAM" id="MobiDB-lite"/>
    </source>
</evidence>
<sequence length="346" mass="36485">MVQGTSLTTPSLRTIALLGLLVVGLGGSFAFHAAMTDMQVTYTATAVQPGDDPKRVAEASPSVTDLDGRLEDESSEVRRPVEDAVQSGSYSGNVTPELHIILDGMDAEFVVYEESYYRWNATVDEDTTFVRVQMTPADPRSVLEAVSTPSQSASANVREAIDTGSVTGSNVVERGIYRQDDTYYAVAPENTGAIAANLFEAFLGYVLTPVGRGYVAVGLGLVAYQYRESFADRVLTVRRALVVAALGIPVALVGTTLFESGSLTRFLTSPASTFVVSAGVVAGVLTHQQRWGRLAGWTVLVCVLSVGASVLALGAVGVVFGGFRLLVGLGAGAVSLVFGVWFGLDR</sequence>
<proteinExistence type="predicted"/>
<feature type="transmembrane region" description="Helical" evidence="2">
    <location>
        <begin position="202"/>
        <end position="224"/>
    </location>
</feature>